<comment type="caution">
    <text evidence="1">The sequence shown here is derived from an EMBL/GenBank/DDBJ whole genome shotgun (WGS) entry which is preliminary data.</text>
</comment>
<protein>
    <submittedName>
        <fullName evidence="1">Uncharacterized protein</fullName>
    </submittedName>
</protein>
<gene>
    <name evidence="1" type="ORF">ILEXP_LOCUS29491</name>
</gene>
<keyword evidence="2" id="KW-1185">Reference proteome</keyword>
<sequence length="149" mass="17272">MVALVLKAKIGMDRDWSHGSAIDPISNEDNQKLIAIPLGFKITWRAHHPSTNNGLVGPNLLALYWRELMNMNNGEDLIPWLREVHQGLTSDEFSLFLIQCWFMWRNRNIRIYENMVQDPIEVQMKAAEYYSQYREAVAQPLAEQTPNDG</sequence>
<dbReference type="EMBL" id="CAUOFW020003565">
    <property type="protein sequence ID" value="CAK9160718.1"/>
    <property type="molecule type" value="Genomic_DNA"/>
</dbReference>
<organism evidence="1 2">
    <name type="scientific">Ilex paraguariensis</name>
    <name type="common">yerba mate</name>
    <dbReference type="NCBI Taxonomy" id="185542"/>
    <lineage>
        <taxon>Eukaryota</taxon>
        <taxon>Viridiplantae</taxon>
        <taxon>Streptophyta</taxon>
        <taxon>Embryophyta</taxon>
        <taxon>Tracheophyta</taxon>
        <taxon>Spermatophyta</taxon>
        <taxon>Magnoliopsida</taxon>
        <taxon>eudicotyledons</taxon>
        <taxon>Gunneridae</taxon>
        <taxon>Pentapetalae</taxon>
        <taxon>asterids</taxon>
        <taxon>campanulids</taxon>
        <taxon>Aquifoliales</taxon>
        <taxon>Aquifoliaceae</taxon>
        <taxon>Ilex</taxon>
    </lineage>
</organism>
<accession>A0ABC8SUZ2</accession>
<name>A0ABC8SUZ2_9AQUA</name>
<evidence type="ECO:0000313" key="1">
    <source>
        <dbReference type="EMBL" id="CAK9160718.1"/>
    </source>
</evidence>
<proteinExistence type="predicted"/>
<dbReference type="AlphaFoldDB" id="A0ABC8SUZ2"/>
<evidence type="ECO:0000313" key="2">
    <source>
        <dbReference type="Proteomes" id="UP001642360"/>
    </source>
</evidence>
<dbReference type="Proteomes" id="UP001642360">
    <property type="component" value="Unassembled WGS sequence"/>
</dbReference>
<reference evidence="1 2" key="1">
    <citation type="submission" date="2024-02" db="EMBL/GenBank/DDBJ databases">
        <authorList>
            <person name="Vignale AGUSTIN F."/>
            <person name="Sosa J E."/>
            <person name="Modenutti C."/>
        </authorList>
    </citation>
    <scope>NUCLEOTIDE SEQUENCE [LARGE SCALE GENOMIC DNA]</scope>
</reference>